<evidence type="ECO:0000313" key="1">
    <source>
        <dbReference type="EMBL" id="KAA8901300.1"/>
    </source>
</evidence>
<sequence>MKDGGPADTRHDLAYVFHGSRLGPKDYHIARTQSVEGYESQPGLGDTSILGRAFLPSSRMNIAALRGRATLLQSQHVCFPPEMVQPNVTYHFTDDATDAILLSRNLKPPSAQRKSCFVELSRRHGNYSSGLEDMDDVVLWSDVAFEYKVAFGSISPCQYKPNAGGFFWFGNESSPPFSETSRVLGFAGLSVSWRFTLALPELLSNMNRTIAEIYAEAAVDFKQPMLHKGPAWRTINVHGVLELREYNTIDTFPLQIPPSMPAFNNTVYWRHD</sequence>
<proteinExistence type="predicted"/>
<dbReference type="InParanoid" id="A0A5J5ES57"/>
<accession>A0A5J5ES57</accession>
<name>A0A5J5ES57_9PEZI</name>
<dbReference type="AlphaFoldDB" id="A0A5J5ES57"/>
<comment type="caution">
    <text evidence="1">The sequence shown here is derived from an EMBL/GenBank/DDBJ whole genome shotgun (WGS) entry which is preliminary data.</text>
</comment>
<dbReference type="EMBL" id="VXIS01000146">
    <property type="protein sequence ID" value="KAA8901300.1"/>
    <property type="molecule type" value="Genomic_DNA"/>
</dbReference>
<evidence type="ECO:0000313" key="2">
    <source>
        <dbReference type="Proteomes" id="UP000326924"/>
    </source>
</evidence>
<protein>
    <submittedName>
        <fullName evidence="1">Uncharacterized protein</fullName>
    </submittedName>
</protein>
<reference evidence="1 2" key="1">
    <citation type="submission" date="2019-09" db="EMBL/GenBank/DDBJ databases">
        <title>Draft genome of the ectomycorrhizal ascomycete Sphaerosporella brunnea.</title>
        <authorList>
            <consortium name="DOE Joint Genome Institute"/>
            <person name="Benucci G.M."/>
            <person name="Marozzi G."/>
            <person name="Antonielli L."/>
            <person name="Sanchez S."/>
            <person name="Marco P."/>
            <person name="Wang X."/>
            <person name="Falini L.B."/>
            <person name="Barry K."/>
            <person name="Haridas S."/>
            <person name="Lipzen A."/>
            <person name="Labutti K."/>
            <person name="Grigoriev I.V."/>
            <person name="Murat C."/>
            <person name="Martin F."/>
            <person name="Albertini E."/>
            <person name="Donnini D."/>
            <person name="Bonito G."/>
        </authorList>
    </citation>
    <scope>NUCLEOTIDE SEQUENCE [LARGE SCALE GENOMIC DNA]</scope>
    <source>
        <strain evidence="1 2">Sb_GMNB300</strain>
    </source>
</reference>
<keyword evidence="2" id="KW-1185">Reference proteome</keyword>
<gene>
    <name evidence="1" type="ORF">FN846DRAFT_909019</name>
</gene>
<organism evidence="1 2">
    <name type="scientific">Sphaerosporella brunnea</name>
    <dbReference type="NCBI Taxonomy" id="1250544"/>
    <lineage>
        <taxon>Eukaryota</taxon>
        <taxon>Fungi</taxon>
        <taxon>Dikarya</taxon>
        <taxon>Ascomycota</taxon>
        <taxon>Pezizomycotina</taxon>
        <taxon>Pezizomycetes</taxon>
        <taxon>Pezizales</taxon>
        <taxon>Pyronemataceae</taxon>
        <taxon>Sphaerosporella</taxon>
    </lineage>
</organism>
<dbReference type="Proteomes" id="UP000326924">
    <property type="component" value="Unassembled WGS sequence"/>
</dbReference>